<feature type="compositionally biased region" description="Basic and acidic residues" evidence="1">
    <location>
        <begin position="363"/>
        <end position="372"/>
    </location>
</feature>
<keyword evidence="3" id="KW-1185">Reference proteome</keyword>
<reference evidence="2 3" key="2">
    <citation type="journal article" date="2012" name="PLoS Pathog.">
        <title>Diverse lifestyles and strategies of plant pathogenesis encoded in the genomes of eighteen Dothideomycetes fungi.</title>
        <authorList>
            <person name="Ohm R.A."/>
            <person name="Feau N."/>
            <person name="Henrissat B."/>
            <person name="Schoch C.L."/>
            <person name="Horwitz B.A."/>
            <person name="Barry K.W."/>
            <person name="Condon B.J."/>
            <person name="Copeland A.C."/>
            <person name="Dhillon B."/>
            <person name="Glaser F."/>
            <person name="Hesse C.N."/>
            <person name="Kosti I."/>
            <person name="LaButti K."/>
            <person name="Lindquist E.A."/>
            <person name="Lucas S."/>
            <person name="Salamov A.A."/>
            <person name="Bradshaw R.E."/>
            <person name="Ciuffetti L."/>
            <person name="Hamelin R.C."/>
            <person name="Kema G.H.J."/>
            <person name="Lawrence C."/>
            <person name="Scott J.A."/>
            <person name="Spatafora J.W."/>
            <person name="Turgeon B.G."/>
            <person name="de Wit P.J.G.M."/>
            <person name="Zhong S."/>
            <person name="Goodwin S.B."/>
            <person name="Grigoriev I.V."/>
        </authorList>
    </citation>
    <scope>NUCLEOTIDE SEQUENCE [LARGE SCALE GENOMIC DNA]</scope>
    <source>
        <strain evidence="3">NZE10 / CBS 128990</strain>
    </source>
</reference>
<feature type="compositionally biased region" description="Basic and acidic residues" evidence="1">
    <location>
        <begin position="388"/>
        <end position="397"/>
    </location>
</feature>
<dbReference type="AlphaFoldDB" id="N1PUG5"/>
<feature type="compositionally biased region" description="Polar residues" evidence="1">
    <location>
        <begin position="374"/>
        <end position="387"/>
    </location>
</feature>
<dbReference type="HOGENOM" id="CLU_460056_0_0_1"/>
<feature type="compositionally biased region" description="Low complexity" evidence="1">
    <location>
        <begin position="327"/>
        <end position="343"/>
    </location>
</feature>
<gene>
    <name evidence="2" type="ORF">DOTSEDRAFT_70560</name>
</gene>
<feature type="compositionally biased region" description="Low complexity" evidence="1">
    <location>
        <begin position="159"/>
        <end position="169"/>
    </location>
</feature>
<feature type="compositionally biased region" description="Low complexity" evidence="1">
    <location>
        <begin position="22"/>
        <end position="35"/>
    </location>
</feature>
<feature type="compositionally biased region" description="Basic and acidic residues" evidence="1">
    <location>
        <begin position="418"/>
        <end position="450"/>
    </location>
</feature>
<organism evidence="2 3">
    <name type="scientific">Dothistroma septosporum (strain NZE10 / CBS 128990)</name>
    <name type="common">Red band needle blight fungus</name>
    <name type="synonym">Mycosphaerella pini</name>
    <dbReference type="NCBI Taxonomy" id="675120"/>
    <lineage>
        <taxon>Eukaryota</taxon>
        <taxon>Fungi</taxon>
        <taxon>Dikarya</taxon>
        <taxon>Ascomycota</taxon>
        <taxon>Pezizomycotina</taxon>
        <taxon>Dothideomycetes</taxon>
        <taxon>Dothideomycetidae</taxon>
        <taxon>Mycosphaerellales</taxon>
        <taxon>Mycosphaerellaceae</taxon>
        <taxon>Dothistroma</taxon>
    </lineage>
</organism>
<feature type="compositionally biased region" description="Basic and acidic residues" evidence="1">
    <location>
        <begin position="521"/>
        <end position="569"/>
    </location>
</feature>
<evidence type="ECO:0000256" key="1">
    <source>
        <dbReference type="SAM" id="MobiDB-lite"/>
    </source>
</evidence>
<name>N1PUG5_DOTSN</name>
<feature type="compositionally biased region" description="Gly residues" evidence="1">
    <location>
        <begin position="402"/>
        <end position="415"/>
    </location>
</feature>
<feature type="compositionally biased region" description="Gly residues" evidence="1">
    <location>
        <begin position="145"/>
        <end position="158"/>
    </location>
</feature>
<evidence type="ECO:0000313" key="2">
    <source>
        <dbReference type="EMBL" id="EME46588.1"/>
    </source>
</evidence>
<dbReference type="OMA" id="APKAGWH"/>
<protein>
    <submittedName>
        <fullName evidence="2">Uncharacterized protein</fullName>
    </submittedName>
</protein>
<reference evidence="3" key="1">
    <citation type="journal article" date="2012" name="PLoS Genet.">
        <title>The genomes of the fungal plant pathogens Cladosporium fulvum and Dothistroma septosporum reveal adaptation to different hosts and lifestyles but also signatures of common ancestry.</title>
        <authorList>
            <person name="de Wit P.J.G.M."/>
            <person name="van der Burgt A."/>
            <person name="Oekmen B."/>
            <person name="Stergiopoulos I."/>
            <person name="Abd-Elsalam K.A."/>
            <person name="Aerts A.L."/>
            <person name="Bahkali A.H."/>
            <person name="Beenen H.G."/>
            <person name="Chettri P."/>
            <person name="Cox M.P."/>
            <person name="Datema E."/>
            <person name="de Vries R.P."/>
            <person name="Dhillon B."/>
            <person name="Ganley A.R."/>
            <person name="Griffiths S.A."/>
            <person name="Guo Y."/>
            <person name="Hamelin R.C."/>
            <person name="Henrissat B."/>
            <person name="Kabir M.S."/>
            <person name="Jashni M.K."/>
            <person name="Kema G."/>
            <person name="Klaubauf S."/>
            <person name="Lapidus A."/>
            <person name="Levasseur A."/>
            <person name="Lindquist E."/>
            <person name="Mehrabi R."/>
            <person name="Ohm R.A."/>
            <person name="Owen T.J."/>
            <person name="Salamov A."/>
            <person name="Schwelm A."/>
            <person name="Schijlen E."/>
            <person name="Sun H."/>
            <person name="van den Burg H.A."/>
            <person name="van Ham R.C.H.J."/>
            <person name="Zhang S."/>
            <person name="Goodwin S.B."/>
            <person name="Grigoriev I.V."/>
            <person name="Collemare J."/>
            <person name="Bradshaw R.E."/>
        </authorList>
    </citation>
    <scope>NUCLEOTIDE SEQUENCE [LARGE SCALE GENOMIC DNA]</scope>
    <source>
        <strain evidence="3">NZE10 / CBS 128990</strain>
    </source>
</reference>
<accession>N1PUG5</accession>
<feature type="region of interest" description="Disordered" evidence="1">
    <location>
        <begin position="263"/>
        <end position="593"/>
    </location>
</feature>
<dbReference type="EMBL" id="KB446537">
    <property type="protein sequence ID" value="EME46588.1"/>
    <property type="molecule type" value="Genomic_DNA"/>
</dbReference>
<sequence length="593" mass="60030">MSGQGQGGGITEALKAGVNYLTGSSNTAATGNSSTHQEGVDHIQNKLNEKDPNTISTPGLSSQDASGSSRDNFSSTGGNTTPQTLPTSELEQRGLPGQVANSYRDAANVAPGTTGSAEAIHDKREMQQELQSIVAQPAPATSEGVGHGTGASIGGGNTGSSRTGTSQSGAVAPQSATGSHGVQGSGYPAVGIEQTITGIDNGAYSDNGVRGGGVGTTNQTGSVAPLGSASTTHSGVGQGTDFVGHRSADDIAAVVAGLPAESTRGIQAPKAGWHPSGGAEADGTERSAKDLSAPDFTSAGANAAGLTDRTRNDPAFDQSGHSRSSDLTAGPTGLGAGTAATGLSKSTRNDPAHDTSGTFEPESATKTHDIRGESNPQVGSAQQAGNDNETHTSEHHTSVLGAGAGGAGLAAGVAGGEVTHDHDNTTRKERTDPTDTATDKLRRDPTHSATDDAVLGSDAVGQQASRGERGTSGGAVDTTTKERTDPTDSATEKLRRDPAHSASDDHVLGSDAQGQQSSRGENVDPELRQGHKHESNSSEKDDPDRQGKESVREHLDREAREGRVVKENPDSIPTAGGEKLGSKHWGESQKLPE</sequence>
<dbReference type="OrthoDB" id="3650306at2759"/>
<feature type="region of interest" description="Disordered" evidence="1">
    <location>
        <begin position="22"/>
        <end position="186"/>
    </location>
</feature>
<evidence type="ECO:0000313" key="3">
    <source>
        <dbReference type="Proteomes" id="UP000016933"/>
    </source>
</evidence>
<feature type="compositionally biased region" description="Polar residues" evidence="1">
    <location>
        <begin position="53"/>
        <end position="89"/>
    </location>
</feature>
<feature type="compositionally biased region" description="Basic and acidic residues" evidence="1">
    <location>
        <begin position="38"/>
        <end position="52"/>
    </location>
</feature>
<feature type="compositionally biased region" description="Basic and acidic residues" evidence="1">
    <location>
        <begin position="479"/>
        <end position="508"/>
    </location>
</feature>
<proteinExistence type="predicted"/>
<dbReference type="Proteomes" id="UP000016933">
    <property type="component" value="Unassembled WGS sequence"/>
</dbReference>
<feature type="compositionally biased region" description="Basic and acidic residues" evidence="1">
    <location>
        <begin position="580"/>
        <end position="593"/>
    </location>
</feature>